<dbReference type="VEuPathDB" id="FungiDB:FOXG_17659"/>
<dbReference type="RefSeq" id="XP_018258776.1">
    <property type="nucleotide sequence ID" value="XM_018397669.1"/>
</dbReference>
<dbReference type="Proteomes" id="UP000009097">
    <property type="component" value="Unassembled WGS sequence"/>
</dbReference>
<accession>A0A0J9WDE2</accession>
<dbReference type="KEGG" id="fox:FOXG_17659"/>
<dbReference type="OrthoDB" id="3266505at2759"/>
<evidence type="ECO:0000259" key="2">
    <source>
        <dbReference type="Pfam" id="PF04082"/>
    </source>
</evidence>
<dbReference type="EMBL" id="DS231761">
    <property type="protein sequence ID" value="KNB20731.1"/>
    <property type="molecule type" value="Genomic_DNA"/>
</dbReference>
<organism evidence="3 4">
    <name type="scientific">Fusarium oxysporum f. sp. lycopersici (strain 4287 / CBS 123668 / FGSC 9935 / NRRL 34936)</name>
    <name type="common">Fusarium vascular wilt of tomato</name>
    <dbReference type="NCBI Taxonomy" id="426428"/>
    <lineage>
        <taxon>Eukaryota</taxon>
        <taxon>Fungi</taxon>
        <taxon>Dikarya</taxon>
        <taxon>Ascomycota</taxon>
        <taxon>Pezizomycotina</taxon>
        <taxon>Sordariomycetes</taxon>
        <taxon>Hypocreomycetidae</taxon>
        <taxon>Hypocreales</taxon>
        <taxon>Nectriaceae</taxon>
        <taxon>Fusarium</taxon>
        <taxon>Fusarium oxysporum species complex</taxon>
    </lineage>
</organism>
<proteinExistence type="predicted"/>
<dbReference type="GO" id="GO:0006351">
    <property type="term" value="P:DNA-templated transcription"/>
    <property type="evidence" value="ECO:0007669"/>
    <property type="project" value="InterPro"/>
</dbReference>
<keyword evidence="1" id="KW-0539">Nucleus</keyword>
<evidence type="ECO:0000313" key="4">
    <source>
        <dbReference type="Proteomes" id="UP000009097"/>
    </source>
</evidence>
<dbReference type="CDD" id="cd12148">
    <property type="entry name" value="fungal_TF_MHR"/>
    <property type="match status" value="1"/>
</dbReference>
<sequence>MCNLLELYQSLSQTYSELDKEHRKRVYWTSYCPDKMASSELGLLPSFQPSQIKLDYPSDQQLEPGDQFCKADFLRARIQLTLMKAEADIFIDLWQSIRDDIPDGERHVRPILLRLENWLHELPQSLKFDCEAGMPEAMAQAPNMRSLASFEPFQDHNLEVLSDTCIRAARSNPSIEIGLWQRKRIGKLSRSMSISTVLITTSTAKFEF</sequence>
<dbReference type="AlphaFoldDB" id="A0A0J9WDE2"/>
<evidence type="ECO:0000313" key="3">
    <source>
        <dbReference type="EMBL" id="KNB20731.1"/>
    </source>
</evidence>
<dbReference type="GO" id="GO:0003677">
    <property type="term" value="F:DNA binding"/>
    <property type="evidence" value="ECO:0007669"/>
    <property type="project" value="InterPro"/>
</dbReference>
<dbReference type="Pfam" id="PF04082">
    <property type="entry name" value="Fungal_trans"/>
    <property type="match status" value="1"/>
</dbReference>
<reference evidence="3" key="2">
    <citation type="journal article" date="2010" name="Nature">
        <title>Comparative genomics reveals mobile pathogenicity chromosomes in Fusarium.</title>
        <authorList>
            <person name="Ma L.J."/>
            <person name="van der Does H.C."/>
            <person name="Borkovich K.A."/>
            <person name="Coleman J.J."/>
            <person name="Daboussi M.J."/>
            <person name="Di Pietro A."/>
            <person name="Dufresne M."/>
            <person name="Freitag M."/>
            <person name="Grabherr M."/>
            <person name="Henrissat B."/>
            <person name="Houterman P.M."/>
            <person name="Kang S."/>
            <person name="Shim W.B."/>
            <person name="Woloshuk C."/>
            <person name="Xie X."/>
            <person name="Xu J.R."/>
            <person name="Antoniw J."/>
            <person name="Baker S.E."/>
            <person name="Bluhm B.H."/>
            <person name="Breakspear A."/>
            <person name="Brown D.W."/>
            <person name="Butchko R.A."/>
            <person name="Chapman S."/>
            <person name="Coulson R."/>
            <person name="Coutinho P.M."/>
            <person name="Danchin E.G."/>
            <person name="Diener A."/>
            <person name="Gale L.R."/>
            <person name="Gardiner D.M."/>
            <person name="Goff S."/>
            <person name="Hammond-Kosack K.E."/>
            <person name="Hilburn K."/>
            <person name="Hua-Van A."/>
            <person name="Jonkers W."/>
            <person name="Kazan K."/>
            <person name="Kodira C.D."/>
            <person name="Koehrsen M."/>
            <person name="Kumar L."/>
            <person name="Lee Y.H."/>
            <person name="Li L."/>
            <person name="Manners J.M."/>
            <person name="Miranda-Saavedra D."/>
            <person name="Mukherjee M."/>
            <person name="Park G."/>
            <person name="Park J."/>
            <person name="Park S.Y."/>
            <person name="Proctor R.H."/>
            <person name="Regev A."/>
            <person name="Ruiz-Roldan M.C."/>
            <person name="Sain D."/>
            <person name="Sakthikumar S."/>
            <person name="Sykes S."/>
            <person name="Schwartz D.C."/>
            <person name="Turgeon B.G."/>
            <person name="Wapinski I."/>
            <person name="Yoder O."/>
            <person name="Young S."/>
            <person name="Zeng Q."/>
            <person name="Zhou S."/>
            <person name="Galagan J."/>
            <person name="Cuomo C.A."/>
            <person name="Kistler H.C."/>
            <person name="Rep M."/>
        </authorList>
    </citation>
    <scope>NUCLEOTIDE SEQUENCE [LARGE SCALE GENOMIC DNA]</scope>
    <source>
        <strain evidence="3">4287</strain>
    </source>
</reference>
<evidence type="ECO:0000256" key="1">
    <source>
        <dbReference type="ARBA" id="ARBA00023242"/>
    </source>
</evidence>
<feature type="domain" description="Xylanolytic transcriptional activator regulatory" evidence="2">
    <location>
        <begin position="13"/>
        <end position="75"/>
    </location>
</feature>
<reference evidence="3" key="1">
    <citation type="submission" date="2007-04" db="EMBL/GenBank/DDBJ databases">
        <authorList>
            <consortium name="The Broad Institute Genome Sequencing Platform"/>
            <person name="Birren B."/>
            <person name="Lander E."/>
            <person name="Galagan J."/>
            <person name="Nusbaum C."/>
            <person name="Devon K."/>
            <person name="Ma L.-J."/>
            <person name="Jaffe D."/>
            <person name="Butler J."/>
            <person name="Alvarez P."/>
            <person name="Gnerre S."/>
            <person name="Grabherr M."/>
            <person name="Kleber M."/>
            <person name="Mauceli E."/>
            <person name="Brockman W."/>
            <person name="MacCallum I.A."/>
            <person name="Young S."/>
            <person name="LaButti K."/>
            <person name="DeCaprio D."/>
            <person name="Crawford M."/>
            <person name="Koehrsen M."/>
            <person name="Engels R."/>
            <person name="Montgomery P."/>
            <person name="Pearson M."/>
            <person name="Howarth C."/>
            <person name="Larson L."/>
            <person name="White J."/>
            <person name="O'Leary S."/>
            <person name="Kodira C."/>
            <person name="Zeng Q."/>
            <person name="Yandava C."/>
            <person name="Alvarado L."/>
            <person name="Kistler C."/>
            <person name="Shim W.-B."/>
            <person name="Kang S."/>
            <person name="Woloshuk C."/>
        </authorList>
    </citation>
    <scope>NUCLEOTIDE SEQUENCE</scope>
    <source>
        <strain evidence="3">4287</strain>
    </source>
</reference>
<protein>
    <recommendedName>
        <fullName evidence="2">Xylanolytic transcriptional activator regulatory domain-containing protein</fullName>
    </recommendedName>
</protein>
<dbReference type="GO" id="GO:0008270">
    <property type="term" value="F:zinc ion binding"/>
    <property type="evidence" value="ECO:0007669"/>
    <property type="project" value="InterPro"/>
</dbReference>
<gene>
    <name evidence="3" type="ORF">FOXG_17659</name>
</gene>
<dbReference type="InterPro" id="IPR007219">
    <property type="entry name" value="XnlR_reg_dom"/>
</dbReference>
<name>A0A0J9WDE2_FUSO4</name>
<dbReference type="GeneID" id="28958402"/>